<feature type="transmembrane region" description="Helical" evidence="1">
    <location>
        <begin position="35"/>
        <end position="59"/>
    </location>
</feature>
<dbReference type="Proteomes" id="UP000078240">
    <property type="component" value="Unassembled WGS sequence"/>
</dbReference>
<dbReference type="Proteomes" id="UP000078340">
    <property type="component" value="Unassembled WGS sequence"/>
</dbReference>
<evidence type="ECO:0000313" key="4">
    <source>
        <dbReference type="Proteomes" id="UP000078240"/>
    </source>
</evidence>
<evidence type="ECO:0000313" key="2">
    <source>
        <dbReference type="EMBL" id="OAQ85961.1"/>
    </source>
</evidence>
<keyword evidence="1" id="KW-1133">Transmembrane helix</keyword>
<proteinExistence type="predicted"/>
<keyword evidence="2" id="KW-0418">Kinase</keyword>
<gene>
    <name evidence="2" type="ORF">VFPBJ_00001</name>
    <name evidence="3" type="ORF">VFPFJ_00028</name>
</gene>
<evidence type="ECO:0000256" key="1">
    <source>
        <dbReference type="SAM" id="Phobius"/>
    </source>
</evidence>
<comment type="caution">
    <text evidence="2">The sequence shown here is derived from an EMBL/GenBank/DDBJ whole genome shotgun (WGS) entry which is preliminary data.</text>
</comment>
<keyword evidence="1" id="KW-0472">Membrane</keyword>
<keyword evidence="2" id="KW-0808">Transferase</keyword>
<dbReference type="EMBL" id="LSBH01000001">
    <property type="protein sequence ID" value="OAQ85961.1"/>
    <property type="molecule type" value="Genomic_DNA"/>
</dbReference>
<reference evidence="2 4" key="1">
    <citation type="submission" date="2016-01" db="EMBL/GenBank/DDBJ databases">
        <title>Biosynthesis of antibiotic leucinostatins and their inhibition on Phytophthora in bio-control Purpureocillium lilacinum.</title>
        <authorList>
            <person name="Wang G."/>
            <person name="Liu Z."/>
            <person name="Lin R."/>
            <person name="Li E."/>
            <person name="Mao Z."/>
            <person name="Ling J."/>
            <person name="Yin W."/>
            <person name="Xie B."/>
        </authorList>
    </citation>
    <scope>NUCLEOTIDE SEQUENCE [LARGE SCALE GENOMIC DNA]</scope>
    <source>
        <strain evidence="2">PLBJ-1</strain>
        <strain evidence="3">PLFJ-1</strain>
    </source>
</reference>
<name>A0A179H8U5_PURLI</name>
<organism evidence="2 4">
    <name type="scientific">Purpureocillium lilacinum</name>
    <name type="common">Paecilomyces lilacinus</name>
    <dbReference type="NCBI Taxonomy" id="33203"/>
    <lineage>
        <taxon>Eukaryota</taxon>
        <taxon>Fungi</taxon>
        <taxon>Dikarya</taxon>
        <taxon>Ascomycota</taxon>
        <taxon>Pezizomycotina</taxon>
        <taxon>Sordariomycetes</taxon>
        <taxon>Hypocreomycetidae</taxon>
        <taxon>Hypocreales</taxon>
        <taxon>Ophiocordycipitaceae</taxon>
        <taxon>Purpureocillium</taxon>
    </lineage>
</organism>
<dbReference type="GO" id="GO:0016301">
    <property type="term" value="F:kinase activity"/>
    <property type="evidence" value="ECO:0007669"/>
    <property type="project" value="UniProtKB-KW"/>
</dbReference>
<accession>A0A179H8U5</accession>
<protein>
    <submittedName>
        <fullName evidence="2 3">SAM-like present in kinase suppressor RAS 1</fullName>
    </submittedName>
</protein>
<sequence>MAGFVIKSKVAVAGTTKLLLAKSTAANVMSASGFASIHATTLATITAGLVVGVIAADIADKLATLVATKQMSEDNARKMMEKATQLDEKDQRKMQKDIDNLVKKWVE</sequence>
<dbReference type="EMBL" id="LSBI01000001">
    <property type="protein sequence ID" value="OAQ93920.1"/>
    <property type="molecule type" value="Genomic_DNA"/>
</dbReference>
<dbReference type="AlphaFoldDB" id="A0A179H8U5"/>
<keyword evidence="1" id="KW-0812">Transmembrane</keyword>
<evidence type="ECO:0000313" key="3">
    <source>
        <dbReference type="EMBL" id="OAQ93920.1"/>
    </source>
</evidence>